<accession>A0A1G7IVL2</accession>
<reference evidence="6 7" key="1">
    <citation type="submission" date="2016-10" db="EMBL/GenBank/DDBJ databases">
        <authorList>
            <person name="de Groot N.N."/>
        </authorList>
    </citation>
    <scope>NUCLEOTIDE SEQUENCE [LARGE SCALE GENOMIC DNA]</scope>
    <source>
        <strain evidence="6 7">R5</strain>
    </source>
</reference>
<keyword evidence="4 6" id="KW-0503">Monooxygenase</keyword>
<evidence type="ECO:0000256" key="4">
    <source>
        <dbReference type="ARBA" id="ARBA00023033"/>
    </source>
</evidence>
<dbReference type="GO" id="GO:0046306">
    <property type="term" value="P:alkanesulfonate catabolic process"/>
    <property type="evidence" value="ECO:0007669"/>
    <property type="project" value="TreeGrafter"/>
</dbReference>
<evidence type="ECO:0000256" key="1">
    <source>
        <dbReference type="ARBA" id="ARBA00022630"/>
    </source>
</evidence>
<dbReference type="InterPro" id="IPR050172">
    <property type="entry name" value="SsuD_RutA_monooxygenase"/>
</dbReference>
<gene>
    <name evidence="6" type="ORF">SAMN05216337_104645</name>
</gene>
<dbReference type="Pfam" id="PF00296">
    <property type="entry name" value="Bac_luciferase"/>
    <property type="match status" value="1"/>
</dbReference>
<organism evidence="6 7">
    <name type="scientific">Bradyrhizobium brasilense</name>
    <dbReference type="NCBI Taxonomy" id="1419277"/>
    <lineage>
        <taxon>Bacteria</taxon>
        <taxon>Pseudomonadati</taxon>
        <taxon>Pseudomonadota</taxon>
        <taxon>Alphaproteobacteria</taxon>
        <taxon>Hyphomicrobiales</taxon>
        <taxon>Nitrobacteraceae</taxon>
        <taxon>Bradyrhizobium</taxon>
    </lineage>
</organism>
<keyword evidence="2" id="KW-0288">FMN</keyword>
<name>A0A1G7IVL2_9BRAD</name>
<dbReference type="InterPro" id="IPR011251">
    <property type="entry name" value="Luciferase-like_dom"/>
</dbReference>
<dbReference type="Gene3D" id="3.20.20.30">
    <property type="entry name" value="Luciferase-like domain"/>
    <property type="match status" value="1"/>
</dbReference>
<evidence type="ECO:0000256" key="3">
    <source>
        <dbReference type="ARBA" id="ARBA00023002"/>
    </source>
</evidence>
<dbReference type="CDD" id="cd01094">
    <property type="entry name" value="Alkanesulfonate_monoxygenase"/>
    <property type="match status" value="1"/>
</dbReference>
<dbReference type="InterPro" id="IPR036661">
    <property type="entry name" value="Luciferase-like_sf"/>
</dbReference>
<dbReference type="AlphaFoldDB" id="A0A1G7IVL2"/>
<evidence type="ECO:0000256" key="2">
    <source>
        <dbReference type="ARBA" id="ARBA00022643"/>
    </source>
</evidence>
<evidence type="ECO:0000313" key="7">
    <source>
        <dbReference type="Proteomes" id="UP000199245"/>
    </source>
</evidence>
<keyword evidence="3" id="KW-0560">Oxidoreductase</keyword>
<protein>
    <submittedName>
        <fullName evidence="6">Alkanesulfonate monooxygenase</fullName>
    </submittedName>
</protein>
<keyword evidence="1" id="KW-0285">Flavoprotein</keyword>
<dbReference type="GO" id="GO:0008726">
    <property type="term" value="F:alkanesulfonate monooxygenase activity"/>
    <property type="evidence" value="ECO:0007669"/>
    <property type="project" value="TreeGrafter"/>
</dbReference>
<dbReference type="RefSeq" id="WP_092088877.1">
    <property type="nucleotide sequence ID" value="NZ_FMZW01000046.1"/>
</dbReference>
<evidence type="ECO:0000259" key="5">
    <source>
        <dbReference type="Pfam" id="PF00296"/>
    </source>
</evidence>
<proteinExistence type="predicted"/>
<feature type="domain" description="Luciferase-like" evidence="5">
    <location>
        <begin position="5"/>
        <end position="325"/>
    </location>
</feature>
<dbReference type="PANTHER" id="PTHR42847:SF4">
    <property type="entry name" value="ALKANESULFONATE MONOOXYGENASE-RELATED"/>
    <property type="match status" value="1"/>
</dbReference>
<dbReference type="SUPFAM" id="SSF51679">
    <property type="entry name" value="Bacterial luciferase-like"/>
    <property type="match status" value="1"/>
</dbReference>
<dbReference type="Proteomes" id="UP000199245">
    <property type="component" value="Unassembled WGS sequence"/>
</dbReference>
<sequence>MRPLEFGWYLPTHGDTTAYGLMEAQIAGSPELCERVVAAAEDAGFEYLLIPVGSVCWEAWITGAFMAARSSRIKPLIAARPGYINPVLMAKMISTFDQMSGGRICINLIAGQNESEVEAEGVRYAKEERYALMEEEVSILKALWTTRGPVHFQGRFHTISGAHIRPRPLQQPFPKFYLGGGSRQAWEVSAKHSDVHLFWGDLPERIAENIAEIRRMARAYDREDAIGFGMRLQVICRENETDAWEAADQLVRHATERQKQEMKTLYNRSEANQRVQQLARDYGDLLMPHLWTGITKVRPGAGIAVVGNPAQCAATLQQFIDAGCHSFCLSGYLHDEEAERFGRLIRPILAANNRGRLVA</sequence>
<evidence type="ECO:0000313" key="6">
    <source>
        <dbReference type="EMBL" id="SDF16720.1"/>
    </source>
</evidence>
<dbReference type="PANTHER" id="PTHR42847">
    <property type="entry name" value="ALKANESULFONATE MONOOXYGENASE"/>
    <property type="match status" value="1"/>
</dbReference>
<dbReference type="EMBL" id="FMZW01000046">
    <property type="protein sequence ID" value="SDF16720.1"/>
    <property type="molecule type" value="Genomic_DNA"/>
</dbReference>